<dbReference type="EMBL" id="JACHHN010000005">
    <property type="protein sequence ID" value="MBB5192106.1"/>
    <property type="molecule type" value="Genomic_DNA"/>
</dbReference>
<keyword evidence="1" id="KW-0812">Transmembrane</keyword>
<name>A0A840RIG4_9NEIS</name>
<keyword evidence="1" id="KW-1133">Transmembrane helix</keyword>
<gene>
    <name evidence="2" type="ORF">HNQ50_002843</name>
</gene>
<dbReference type="Proteomes" id="UP000543030">
    <property type="component" value="Unassembled WGS sequence"/>
</dbReference>
<dbReference type="RefSeq" id="WP_184101750.1">
    <property type="nucleotide sequence ID" value="NZ_JACHHN010000005.1"/>
</dbReference>
<accession>A0A840RIG4</accession>
<sequence length="197" mass="22870">MYHSEQESDSTVDYYRRYRASPLDLLASMPVTPRRFRPWFRGFFALCAVLLLAYWLGPRWGVSPFHTRQDQLDYRPYFTDVGGTVTNALPHEKLLSSATLNLIGSWPGWRVEQHDGGVAYYDVSLKDAQGNKLWEQRFDRNPYAGDWRFSQQDSGWAWCGGWRVTVNSPQIYSDSALYLTLGGEPRVIRHIPFMPPR</sequence>
<keyword evidence="1" id="KW-0472">Membrane</keyword>
<dbReference type="AlphaFoldDB" id="A0A840RIG4"/>
<keyword evidence="3" id="KW-1185">Reference proteome</keyword>
<reference evidence="2 3" key="1">
    <citation type="submission" date="2020-08" db="EMBL/GenBank/DDBJ databases">
        <title>Genomic Encyclopedia of Type Strains, Phase IV (KMG-IV): sequencing the most valuable type-strain genomes for metagenomic binning, comparative biology and taxonomic classification.</title>
        <authorList>
            <person name="Goeker M."/>
        </authorList>
    </citation>
    <scope>NUCLEOTIDE SEQUENCE [LARGE SCALE GENOMIC DNA]</scope>
    <source>
        <strain evidence="2 3">DSM 18233</strain>
    </source>
</reference>
<evidence type="ECO:0000313" key="3">
    <source>
        <dbReference type="Proteomes" id="UP000543030"/>
    </source>
</evidence>
<protein>
    <submittedName>
        <fullName evidence="2">Uncharacterized protein</fullName>
    </submittedName>
</protein>
<evidence type="ECO:0000313" key="2">
    <source>
        <dbReference type="EMBL" id="MBB5192106.1"/>
    </source>
</evidence>
<feature type="transmembrane region" description="Helical" evidence="1">
    <location>
        <begin position="39"/>
        <end position="57"/>
    </location>
</feature>
<organism evidence="2 3">
    <name type="scientific">Silvimonas terrae</name>
    <dbReference type="NCBI Taxonomy" id="300266"/>
    <lineage>
        <taxon>Bacteria</taxon>
        <taxon>Pseudomonadati</taxon>
        <taxon>Pseudomonadota</taxon>
        <taxon>Betaproteobacteria</taxon>
        <taxon>Neisseriales</taxon>
        <taxon>Chitinibacteraceae</taxon>
        <taxon>Silvimonas</taxon>
    </lineage>
</organism>
<evidence type="ECO:0000256" key="1">
    <source>
        <dbReference type="SAM" id="Phobius"/>
    </source>
</evidence>
<comment type="caution">
    <text evidence="2">The sequence shown here is derived from an EMBL/GenBank/DDBJ whole genome shotgun (WGS) entry which is preliminary data.</text>
</comment>
<proteinExistence type="predicted"/>